<dbReference type="PRINTS" id="PR00368">
    <property type="entry name" value="FADPNR"/>
</dbReference>
<evidence type="ECO:0000313" key="8">
    <source>
        <dbReference type="Proteomes" id="UP000785783"/>
    </source>
</evidence>
<dbReference type="Pfam" id="PF07992">
    <property type="entry name" value="Pyr_redox_2"/>
    <property type="match status" value="1"/>
</dbReference>
<evidence type="ECO:0000313" key="7">
    <source>
        <dbReference type="EMBL" id="MBL6761733.1"/>
    </source>
</evidence>
<comment type="caution">
    <text evidence="7">The sequence shown here is derived from an EMBL/GenBank/DDBJ whole genome shotgun (WGS) entry which is preliminary data.</text>
</comment>
<dbReference type="InterPro" id="IPR016156">
    <property type="entry name" value="FAD/NAD-linked_Rdtase_dimer_sf"/>
</dbReference>
<keyword evidence="2" id="KW-0285">Flavoprotein</keyword>
<dbReference type="SUPFAM" id="SSF51905">
    <property type="entry name" value="FAD/NAD(P)-binding domain"/>
    <property type="match status" value="2"/>
</dbReference>
<dbReference type="PRINTS" id="PR00411">
    <property type="entry name" value="PNDRDTASEI"/>
</dbReference>
<evidence type="ECO:0000256" key="4">
    <source>
        <dbReference type="ARBA" id="ARBA00023002"/>
    </source>
</evidence>
<dbReference type="InterPro" id="IPR036188">
    <property type="entry name" value="FAD/NAD-bd_sf"/>
</dbReference>
<organism evidence="7 8">
    <name type="scientific">PS1 clade bacterium</name>
    <dbReference type="NCBI Taxonomy" id="2175152"/>
    <lineage>
        <taxon>Bacteria</taxon>
        <taxon>Pseudomonadati</taxon>
        <taxon>Pseudomonadota</taxon>
        <taxon>Alphaproteobacteria</taxon>
        <taxon>PS1 clade</taxon>
    </lineage>
</organism>
<dbReference type="Gene3D" id="3.30.390.30">
    <property type="match status" value="1"/>
</dbReference>
<proteinExistence type="predicted"/>
<dbReference type="Gene3D" id="3.50.50.60">
    <property type="entry name" value="FAD/NAD(P)-binding domain"/>
    <property type="match status" value="2"/>
</dbReference>
<accession>A0A937HJW3</accession>
<dbReference type="Proteomes" id="UP000785783">
    <property type="component" value="Unassembled WGS sequence"/>
</dbReference>
<dbReference type="SUPFAM" id="SSF55424">
    <property type="entry name" value="FAD/NAD-linked reductases, dimerisation (C-terminal) domain"/>
    <property type="match status" value="1"/>
</dbReference>
<dbReference type="AlphaFoldDB" id="A0A937HJW3"/>
<dbReference type="InterPro" id="IPR050446">
    <property type="entry name" value="FAD-oxidoreductase/Apoptosis"/>
</dbReference>
<keyword evidence="4" id="KW-0560">Oxidoreductase</keyword>
<evidence type="ECO:0000256" key="3">
    <source>
        <dbReference type="ARBA" id="ARBA00022827"/>
    </source>
</evidence>
<evidence type="ECO:0000259" key="5">
    <source>
        <dbReference type="Pfam" id="PF07992"/>
    </source>
</evidence>
<feature type="domain" description="FAD/NAD(P)-binding" evidence="5">
    <location>
        <begin position="2"/>
        <end position="308"/>
    </location>
</feature>
<evidence type="ECO:0000256" key="2">
    <source>
        <dbReference type="ARBA" id="ARBA00022630"/>
    </source>
</evidence>
<keyword evidence="3" id="KW-0274">FAD</keyword>
<evidence type="ECO:0000259" key="6">
    <source>
        <dbReference type="Pfam" id="PF14759"/>
    </source>
</evidence>
<evidence type="ECO:0000256" key="1">
    <source>
        <dbReference type="ARBA" id="ARBA00001974"/>
    </source>
</evidence>
<feature type="domain" description="Reductase C-terminal" evidence="6">
    <location>
        <begin position="328"/>
        <end position="413"/>
    </location>
</feature>
<name>A0A937HJW3_9PROT</name>
<comment type="cofactor">
    <cofactor evidence="1">
        <name>FAD</name>
        <dbReference type="ChEBI" id="CHEBI:57692"/>
    </cofactor>
</comment>
<dbReference type="InterPro" id="IPR028202">
    <property type="entry name" value="Reductase_C"/>
</dbReference>
<protein>
    <submittedName>
        <fullName evidence="7">FAD-dependent oxidoreductase</fullName>
    </submittedName>
</protein>
<dbReference type="GO" id="GO:0016651">
    <property type="term" value="F:oxidoreductase activity, acting on NAD(P)H"/>
    <property type="evidence" value="ECO:0007669"/>
    <property type="project" value="TreeGrafter"/>
</dbReference>
<dbReference type="Pfam" id="PF14759">
    <property type="entry name" value="Reductase_C"/>
    <property type="match status" value="1"/>
</dbReference>
<dbReference type="PANTHER" id="PTHR43557">
    <property type="entry name" value="APOPTOSIS-INDUCING FACTOR 1"/>
    <property type="match status" value="1"/>
</dbReference>
<dbReference type="InterPro" id="IPR023753">
    <property type="entry name" value="FAD/NAD-binding_dom"/>
</dbReference>
<dbReference type="EMBL" id="JADHOK010000032">
    <property type="protein sequence ID" value="MBL6761733.1"/>
    <property type="molecule type" value="Genomic_DNA"/>
</dbReference>
<reference evidence="7" key="1">
    <citation type="submission" date="2020-10" db="EMBL/GenBank/DDBJ databases">
        <title>Microbiome of the Black Sea water column analyzed by genome centric metagenomics.</title>
        <authorList>
            <person name="Cabello-Yeves P.J."/>
            <person name="Callieri C."/>
            <person name="Picazo A."/>
            <person name="Mehrshad M."/>
            <person name="Haro-Moreno J.M."/>
            <person name="Roda-Garcia J."/>
            <person name="Dzembekova N."/>
            <person name="Slabakova V."/>
            <person name="Slabakova N."/>
            <person name="Moncheva S."/>
            <person name="Rodriguez-Valera F."/>
        </authorList>
    </citation>
    <scope>NUCLEOTIDE SEQUENCE</scope>
    <source>
        <strain evidence="7">BS307-5m-G5</strain>
    </source>
</reference>
<dbReference type="PANTHER" id="PTHR43557:SF2">
    <property type="entry name" value="RIESKE DOMAIN-CONTAINING PROTEIN-RELATED"/>
    <property type="match status" value="1"/>
</dbReference>
<gene>
    <name evidence="7" type="ORF">ISQ19_03445</name>
</gene>
<dbReference type="GO" id="GO:0005737">
    <property type="term" value="C:cytoplasm"/>
    <property type="evidence" value="ECO:0007669"/>
    <property type="project" value="TreeGrafter"/>
</dbReference>
<sequence length="417" mass="44801">MMSVVIIGAGQAGLQIIMSLRQGFGDGGYTGDITLIGDEAYLPYQRPPLSKAYLSGKMERDRLFLKPDNFYAENNVTLKLETAVETLDAAAKTVTLSNGETLAYEHAVIATGSRPRLLDVPGRHLENIFDLRGMADIDAMQPHFVSGKKLVVVGGGYIGLEAAAVAADMGMQVTVLEAAPRLLARVAEPEISEFYTRLHKDHGVTLVTDSQMVGFTAVEGAENGKVVGVQMADDSIVEADIVVVGIGILPNVELAEAAGLEVNNGIVVNDLGQTSDPHIFAAGDCTSHPNDLLGRTLRLESVPNAIEQSKAVASAICGTPKPYHQVPWFWSDQYDVKLQIAGVPNEIDSKVLRGDDASNSFAWFYFTGDKLTGVTAVNRAAEFMAGRMLIEKSLKGEAVPDPEKLADEDVKPKEWMA</sequence>